<dbReference type="RefSeq" id="WP_200315640.1">
    <property type="nucleotide sequence ID" value="NZ_JAENJH010000001.1"/>
</dbReference>
<evidence type="ECO:0000256" key="1">
    <source>
        <dbReference type="SAM" id="SignalP"/>
    </source>
</evidence>
<keyword evidence="4" id="KW-1185">Reference proteome</keyword>
<evidence type="ECO:0000313" key="4">
    <source>
        <dbReference type="Proteomes" id="UP000635245"/>
    </source>
</evidence>
<dbReference type="PROSITE" id="PS51257">
    <property type="entry name" value="PROKAR_LIPOPROTEIN"/>
    <property type="match status" value="1"/>
</dbReference>
<organism evidence="3 4">
    <name type="scientific">Prauserella cavernicola</name>
    <dbReference type="NCBI Taxonomy" id="2800127"/>
    <lineage>
        <taxon>Bacteria</taxon>
        <taxon>Bacillati</taxon>
        <taxon>Actinomycetota</taxon>
        <taxon>Actinomycetes</taxon>
        <taxon>Pseudonocardiales</taxon>
        <taxon>Pseudonocardiaceae</taxon>
        <taxon>Prauserella</taxon>
    </lineage>
</organism>
<feature type="chain" id="PRO_5039197036" evidence="1">
    <location>
        <begin position="22"/>
        <end position="189"/>
    </location>
</feature>
<sequence>MKYRRLALLAVFALGACTGEPAPVAPSPTAPPTAADACPGTGVAVTTGLSEAATGLRVLHLELTNCGDEPYELTGHPELRVLDDSGDPLTVRIGHGSSGIATVTGFDDPPRPLSLRPGEVAETLLMWKNTTTDGTPQLGSALSIAPMPERPWQPVEVGEGSGDLHLDLGTTGELGVSAWRQAATPEGTS</sequence>
<proteinExistence type="predicted"/>
<dbReference type="EMBL" id="JAENJH010000001">
    <property type="protein sequence ID" value="MBK1783958.1"/>
    <property type="molecule type" value="Genomic_DNA"/>
</dbReference>
<reference evidence="3" key="1">
    <citation type="submission" date="2020-12" db="EMBL/GenBank/DDBJ databases">
        <title>Prauserella sp. ASG 168, a novel actinomycete isolated from cave rock.</title>
        <authorList>
            <person name="Suriyachadkun C."/>
        </authorList>
    </citation>
    <scope>NUCLEOTIDE SEQUENCE</scope>
    <source>
        <strain evidence="3">ASG 168</strain>
    </source>
</reference>
<dbReference type="InterPro" id="IPR025326">
    <property type="entry name" value="DUF4232"/>
</dbReference>
<keyword evidence="1" id="KW-0732">Signal</keyword>
<gene>
    <name evidence="3" type="ORF">JHE00_06405</name>
</gene>
<accession>A0A934V4U5</accession>
<dbReference type="Proteomes" id="UP000635245">
    <property type="component" value="Unassembled WGS sequence"/>
</dbReference>
<evidence type="ECO:0000259" key="2">
    <source>
        <dbReference type="Pfam" id="PF14016"/>
    </source>
</evidence>
<protein>
    <submittedName>
        <fullName evidence="3">DUF4232 domain-containing protein</fullName>
    </submittedName>
</protein>
<comment type="caution">
    <text evidence="3">The sequence shown here is derived from an EMBL/GenBank/DDBJ whole genome shotgun (WGS) entry which is preliminary data.</text>
</comment>
<name>A0A934V4U5_9PSEU</name>
<dbReference type="AlphaFoldDB" id="A0A934V4U5"/>
<feature type="signal peptide" evidence="1">
    <location>
        <begin position="1"/>
        <end position="21"/>
    </location>
</feature>
<feature type="domain" description="DUF4232" evidence="2">
    <location>
        <begin position="38"/>
        <end position="179"/>
    </location>
</feature>
<evidence type="ECO:0000313" key="3">
    <source>
        <dbReference type="EMBL" id="MBK1783958.1"/>
    </source>
</evidence>
<dbReference type="Pfam" id="PF14016">
    <property type="entry name" value="DUF4232"/>
    <property type="match status" value="1"/>
</dbReference>